<gene>
    <name evidence="3" type="primary">ORF106559</name>
</gene>
<dbReference type="EMBL" id="HACG01030904">
    <property type="protein sequence ID" value="CEK77769.1"/>
    <property type="molecule type" value="Transcribed_RNA"/>
</dbReference>
<evidence type="ECO:0000259" key="2">
    <source>
        <dbReference type="Pfam" id="PF18210"/>
    </source>
</evidence>
<feature type="domain" description="Knl1 C-terminal RWD" evidence="2">
    <location>
        <begin position="223"/>
        <end position="386"/>
    </location>
</feature>
<dbReference type="AlphaFoldDB" id="A0A0B7A9T9"/>
<reference evidence="3" key="1">
    <citation type="submission" date="2014-12" db="EMBL/GenBank/DDBJ databases">
        <title>Insight into the proteome of Arion vulgaris.</title>
        <authorList>
            <person name="Aradska J."/>
            <person name="Bulat T."/>
            <person name="Smidak R."/>
            <person name="Sarate P."/>
            <person name="Gangsoo J."/>
            <person name="Sialana F."/>
            <person name="Bilban M."/>
            <person name="Lubec G."/>
        </authorList>
    </citation>
    <scope>NUCLEOTIDE SEQUENCE</scope>
    <source>
        <tissue evidence="3">Skin</tissue>
    </source>
</reference>
<feature type="coiled-coil region" evidence="1">
    <location>
        <begin position="226"/>
        <end position="281"/>
    </location>
</feature>
<sequence length="481" mass="54894">AETLNDQEMLELTDEIVDFNSVTTLFSYRDEDSMLLDLQSVSEIDHMKINLKDVYKSLDIPKLEGICIKSICVHKVATSTVKEKLIAKVVEMSRLDCMQQHVNELEAVVNRTKQKCTEKLIQLSTKPPDVLVALQDKEFGNCVSAELKTKTQEMIHSCRMSAQILWKRHKTDYLLKYSATVKAGCQALNCQVEKVISDTDRVLDLITNIDKCLQEVDMLCGHKQELAEQQTELDEIKSETQHMKAHCKQMDKKVMLFTNMNRESTEQLTSIENTNEVIEERLSYMSSFVEWTVVQQLHKEIHFGFLFGTIILQVHLVDCGTSYKKISRINLLSKLGVKSKSWAKLAHNLAISSIDCDKLQHLYNNYDQMHQLLVDVSSVVCEARQLSNELRLANLKHGLSIEDNRLRLTVSNRKTRQKVGLDTTVPRNLYSHFLLQWNVTTILGTVSSQNVKSAVDRIEAGPKYITRVLSCIEQLLGDCKG</sequence>
<accession>A0A0B7A9T9</accession>
<protein>
    <recommendedName>
        <fullName evidence="2">Knl1 C-terminal RWD domain-containing protein</fullName>
    </recommendedName>
</protein>
<organism evidence="3">
    <name type="scientific">Arion vulgaris</name>
    <dbReference type="NCBI Taxonomy" id="1028688"/>
    <lineage>
        <taxon>Eukaryota</taxon>
        <taxon>Metazoa</taxon>
        <taxon>Spiralia</taxon>
        <taxon>Lophotrochozoa</taxon>
        <taxon>Mollusca</taxon>
        <taxon>Gastropoda</taxon>
        <taxon>Heterobranchia</taxon>
        <taxon>Euthyneura</taxon>
        <taxon>Panpulmonata</taxon>
        <taxon>Eupulmonata</taxon>
        <taxon>Stylommatophora</taxon>
        <taxon>Helicina</taxon>
        <taxon>Arionoidea</taxon>
        <taxon>Arionidae</taxon>
        <taxon>Arion</taxon>
    </lineage>
</organism>
<evidence type="ECO:0000256" key="1">
    <source>
        <dbReference type="SAM" id="Coils"/>
    </source>
</evidence>
<feature type="non-terminal residue" evidence="3">
    <location>
        <position position="1"/>
    </location>
</feature>
<keyword evidence="1" id="KW-0175">Coiled coil</keyword>
<name>A0A0B7A9T9_9EUPU</name>
<dbReference type="Pfam" id="PF18210">
    <property type="entry name" value="Knl1_RWD_C"/>
    <property type="match status" value="1"/>
</dbReference>
<dbReference type="InterPro" id="IPR040850">
    <property type="entry name" value="Knl1_RWD_C"/>
</dbReference>
<proteinExistence type="predicted"/>
<evidence type="ECO:0000313" key="3">
    <source>
        <dbReference type="EMBL" id="CEK77769.1"/>
    </source>
</evidence>